<sequence>MRLVQVKVPAGSQQTVTETLDEADVDYVVTDEISSQEFSAVVTFPLPTNAVESVLADLREVGIDEDTYTVIVEAETVISKHFDELTEEFMERESGENKVAREEIQTDAKNLVSGPRTYLVMTVISSVVATAGLLLDSAATVVGSMVIAPLIGPALAASVGTVVDDHALFLRGVRLQISGMLVAVGSAALFAAALRFGNLVPPGLDPLTIGEVRERLAPNILALAIALGSGVAGILSLMTGVSVSLVGVMIAVALIPPAAAMGIGIAYGIPSLTLGSGVFVLVNVLSINLAALLVLWYSGYRPEAWFRVPDVRSAVFKRIVVLVVSILILSVFLGGITYDSHTTAVEERAVEDAVGDVLSEQRYDEIRVDEITVSRTDGILFSEVDHVVIRISVPTDQPLPSLATPVHDAVVRALGYEVSVEVQFVQVETVS</sequence>
<name>A0ABD6D5A6_9EURY</name>
<proteinExistence type="predicted"/>
<feature type="transmembrane region" description="Helical" evidence="1">
    <location>
        <begin position="175"/>
        <end position="196"/>
    </location>
</feature>
<evidence type="ECO:0000313" key="3">
    <source>
        <dbReference type="Proteomes" id="UP001597052"/>
    </source>
</evidence>
<protein>
    <submittedName>
        <fullName evidence="2">TIGR00341 family protein</fullName>
    </submittedName>
</protein>
<keyword evidence="1" id="KW-0472">Membrane</keyword>
<dbReference type="PANTHER" id="PTHR20992">
    <property type="entry name" value="AT15442P-RELATED"/>
    <property type="match status" value="1"/>
</dbReference>
<keyword evidence="1" id="KW-1133">Transmembrane helix</keyword>
<evidence type="ECO:0000313" key="2">
    <source>
        <dbReference type="EMBL" id="MFD1641186.1"/>
    </source>
</evidence>
<dbReference type="PANTHER" id="PTHR20992:SF9">
    <property type="entry name" value="AT15442P-RELATED"/>
    <property type="match status" value="1"/>
</dbReference>
<dbReference type="InterPro" id="IPR005240">
    <property type="entry name" value="DUF389"/>
</dbReference>
<feature type="transmembrane region" description="Helical" evidence="1">
    <location>
        <begin position="245"/>
        <end position="269"/>
    </location>
</feature>
<dbReference type="EMBL" id="JBHUDM010000001">
    <property type="protein sequence ID" value="MFD1641186.1"/>
    <property type="molecule type" value="Genomic_DNA"/>
</dbReference>
<reference evidence="2 3" key="1">
    <citation type="journal article" date="2019" name="Int. J. Syst. Evol. Microbiol.">
        <title>The Global Catalogue of Microorganisms (GCM) 10K type strain sequencing project: providing services to taxonomists for standard genome sequencing and annotation.</title>
        <authorList>
            <consortium name="The Broad Institute Genomics Platform"/>
            <consortium name="The Broad Institute Genome Sequencing Center for Infectious Disease"/>
            <person name="Wu L."/>
            <person name="Ma J."/>
        </authorList>
    </citation>
    <scope>NUCLEOTIDE SEQUENCE [LARGE SCALE GENOMIC DNA]</scope>
    <source>
        <strain evidence="2 3">CGMCC 1.10593</strain>
    </source>
</reference>
<dbReference type="Proteomes" id="UP001597052">
    <property type="component" value="Unassembled WGS sequence"/>
</dbReference>
<feature type="transmembrane region" description="Helical" evidence="1">
    <location>
        <begin position="275"/>
        <end position="298"/>
    </location>
</feature>
<gene>
    <name evidence="2" type="ORF">ACFSBW_04765</name>
</gene>
<feature type="transmembrane region" description="Helical" evidence="1">
    <location>
        <begin position="319"/>
        <end position="338"/>
    </location>
</feature>
<comment type="caution">
    <text evidence="2">The sequence shown here is derived from an EMBL/GenBank/DDBJ whole genome shotgun (WGS) entry which is preliminary data.</text>
</comment>
<feature type="transmembrane region" description="Helical" evidence="1">
    <location>
        <begin position="141"/>
        <end position="163"/>
    </location>
</feature>
<feature type="transmembrane region" description="Helical" evidence="1">
    <location>
        <begin position="216"/>
        <end position="238"/>
    </location>
</feature>
<accession>A0ABD6D5A6</accession>
<organism evidence="2 3">
    <name type="scientific">Halohasta litorea</name>
    <dbReference type="NCBI Taxonomy" id="869891"/>
    <lineage>
        <taxon>Archaea</taxon>
        <taxon>Methanobacteriati</taxon>
        <taxon>Methanobacteriota</taxon>
        <taxon>Stenosarchaea group</taxon>
        <taxon>Halobacteria</taxon>
        <taxon>Halobacteriales</taxon>
        <taxon>Haloferacaceae</taxon>
        <taxon>Halohasta</taxon>
    </lineage>
</organism>
<dbReference type="RefSeq" id="WP_256394887.1">
    <property type="nucleotide sequence ID" value="NZ_JANHDJ010000001.1"/>
</dbReference>
<dbReference type="AlphaFoldDB" id="A0ABD6D5A6"/>
<keyword evidence="1" id="KW-0812">Transmembrane</keyword>
<evidence type="ECO:0000256" key="1">
    <source>
        <dbReference type="SAM" id="Phobius"/>
    </source>
</evidence>
<dbReference type="NCBIfam" id="TIGR00341">
    <property type="entry name" value="TIGR00341 family protein"/>
    <property type="match status" value="1"/>
</dbReference>
<dbReference type="Pfam" id="PF04087">
    <property type="entry name" value="DUF389"/>
    <property type="match status" value="1"/>
</dbReference>
<feature type="transmembrane region" description="Helical" evidence="1">
    <location>
        <begin position="118"/>
        <end position="135"/>
    </location>
</feature>
<keyword evidence="3" id="KW-1185">Reference proteome</keyword>